<feature type="compositionally biased region" description="Acidic residues" evidence="1">
    <location>
        <begin position="7"/>
        <end position="19"/>
    </location>
</feature>
<dbReference type="PANTHER" id="PTHR36379:SF1">
    <property type="entry name" value="PUTATIVE RECOMBINATION INITIATION DEFECT 1-RELATED"/>
    <property type="match status" value="1"/>
</dbReference>
<feature type="region of interest" description="Disordered" evidence="1">
    <location>
        <begin position="1"/>
        <end position="29"/>
    </location>
</feature>
<organism evidence="2 3">
    <name type="scientific">Momordica charantia</name>
    <name type="common">Bitter gourd</name>
    <name type="synonym">Balsam pear</name>
    <dbReference type="NCBI Taxonomy" id="3673"/>
    <lineage>
        <taxon>Eukaryota</taxon>
        <taxon>Viridiplantae</taxon>
        <taxon>Streptophyta</taxon>
        <taxon>Embryophyta</taxon>
        <taxon>Tracheophyta</taxon>
        <taxon>Spermatophyta</taxon>
        <taxon>Magnoliopsida</taxon>
        <taxon>eudicotyledons</taxon>
        <taxon>Gunneridae</taxon>
        <taxon>Pentapetalae</taxon>
        <taxon>rosids</taxon>
        <taxon>fabids</taxon>
        <taxon>Cucurbitales</taxon>
        <taxon>Cucurbitaceae</taxon>
        <taxon>Momordiceae</taxon>
        <taxon>Momordica</taxon>
    </lineage>
</organism>
<dbReference type="Gene3D" id="1.25.10.10">
    <property type="entry name" value="Leucine-rich Repeat Variant"/>
    <property type="match status" value="1"/>
</dbReference>
<accession>A0A6J1DAL8</accession>
<keyword evidence="2" id="KW-1185">Reference proteome</keyword>
<dbReference type="AlphaFoldDB" id="A0A6J1DAL8"/>
<evidence type="ECO:0000313" key="2">
    <source>
        <dbReference type="Proteomes" id="UP000504603"/>
    </source>
</evidence>
<gene>
    <name evidence="3" type="primary">LOC111018566</name>
</gene>
<dbReference type="GO" id="GO:0042138">
    <property type="term" value="P:meiotic DNA double-strand break formation"/>
    <property type="evidence" value="ECO:0007669"/>
    <property type="project" value="InterPro"/>
</dbReference>
<sequence>MFFGDSQDPDLEPAEEEDDQNRYNSPQSCSHGHRSSLCLHTQEGGTICLLCFSNLISDPLSPTVHVSYALSQLSQALAQPPFLRTFLTFHSHFIVSPFVAALCCFDDEPIARQLTDLVRQLCDFSAADGDGSLSEDFIARVSDRLSSGALAWSRRQVYMLHCYGMLLNYRTKNLHDLIKKNDGLLSNLVAGLELPSEEIRGEILFVLYKLSTSTEIDVLSEFCPKLVYLSLEALMKTQNDDVRLNCVALLTVLAQRGFLGNEHAKYLKFNEKDQGEPPLNTLFAEAIKGPLLSSDREVQLSTLELIIRYLSSQVASIKEIQLLVEENIVDYVFEIVRFSEGKDPLAKVCVQALDLLSRAEQPFNQRLAVGFATLIPVLRHVAEVPFHPVHNQTLTLIWKCISRCPGVVSASHIEELVLILTSMLLRNVNGEMGLLPDTFATTCSILVTVMKSPSHRVPHLARSVREVLEHLVSFCLSTFEAQPTQLLHSLYLLKEFYVYSHDNSFIDDPTTKDLQNCVLEKSSNDLELSSCQSAILLLLYTSSLHDDRLADEKMVLASLEQYILVSNSGLLCGYPDPFTVTQLVNIYGFCRFVADTSCQISYSPEAERIVFQLVTESEWDLHSSRIHWSSLKWLFKQERIRNPLCYQVLKICQLLGANGTATATIHNQFIGAREIAKLVAEGENYAAILLIRLLEQLVEEGVEHEISSVVNFLSTIVNIFPSSADQLRVHGIGNAIKLLYYDTNNSYSKQTFKAVLLLVFSILRSSHSGILSDDEAWLAVTVKLVDCLSPIDIADRWTPENLLVLAILSLILHHSTNGGLIEASKSVLFHTPVASAIKSVLHEACSKGPALIDDHEGTNMGKTVILVLFLVYFSMRSLQAVLPEVVNWQNNLGQSNGTPLSSIGITCHDLCRLLHFGSASVKLVASYCLLELFTRLSEQRTSKQEELRCTTNYLMSVIATLEGLVVYGDHRVATNCSLCLSMVLGWKQMNMQEARVIVKNKWCRIIVEEWAASISLPSLAPNAIIGHKPAIYVTAAFLKLQKDFVWMRSIFDKACISSIIQNVTTSNLSPEMVSFFRELLNSEFLQADQIASLNSVLQACRKQMYYENDGGAQTEEEIGNLFANVDDLGDVCKYLLHLIMQSGSHENKGLLNEIELFFRALAVKDHN</sequence>
<name>A0A6J1DAL8_MOMCH</name>
<protein>
    <submittedName>
        <fullName evidence="3">Protein PRD1 isoform X3</fullName>
    </submittedName>
</protein>
<dbReference type="Proteomes" id="UP000504603">
    <property type="component" value="Unplaced"/>
</dbReference>
<reference evidence="3" key="1">
    <citation type="submission" date="2025-08" db="UniProtKB">
        <authorList>
            <consortium name="RefSeq"/>
        </authorList>
    </citation>
    <scope>IDENTIFICATION</scope>
    <source>
        <strain evidence="3">OHB3-1</strain>
    </source>
</reference>
<dbReference type="RefSeq" id="XP_022150397.1">
    <property type="nucleotide sequence ID" value="XM_022294705.1"/>
</dbReference>
<evidence type="ECO:0000313" key="3">
    <source>
        <dbReference type="RefSeq" id="XP_022150397.1"/>
    </source>
</evidence>
<dbReference type="InterPro" id="IPR016024">
    <property type="entry name" value="ARM-type_fold"/>
</dbReference>
<evidence type="ECO:0000256" key="1">
    <source>
        <dbReference type="SAM" id="MobiDB-lite"/>
    </source>
</evidence>
<dbReference type="PANTHER" id="PTHR36379">
    <property type="entry name" value="PROTEIN PRD1"/>
    <property type="match status" value="1"/>
</dbReference>
<proteinExistence type="predicted"/>
<dbReference type="InterPro" id="IPR044968">
    <property type="entry name" value="PRD1"/>
</dbReference>
<dbReference type="SUPFAM" id="SSF48371">
    <property type="entry name" value="ARM repeat"/>
    <property type="match status" value="1"/>
</dbReference>
<dbReference type="InterPro" id="IPR011989">
    <property type="entry name" value="ARM-like"/>
</dbReference>
<dbReference type="GeneID" id="111018566"/>